<dbReference type="InterPro" id="IPR009875">
    <property type="entry name" value="PilZ_domain"/>
</dbReference>
<reference evidence="3 4" key="1">
    <citation type="submission" date="2019-04" db="EMBL/GenBank/DDBJ databases">
        <title>Geobacter oryzae sp. nov., ferric-reducing bacteria isolated from paddy soil.</title>
        <authorList>
            <person name="Xu Z."/>
            <person name="Masuda Y."/>
            <person name="Itoh H."/>
            <person name="Senoo K."/>
        </authorList>
    </citation>
    <scope>NUCLEOTIDE SEQUENCE [LARGE SCALE GENOMIC DNA]</scope>
    <source>
        <strain evidence="3 4">Red111</strain>
    </source>
</reference>
<dbReference type="AlphaFoldDB" id="A0A4S1CAF2"/>
<feature type="region of interest" description="Disordered" evidence="1">
    <location>
        <begin position="1"/>
        <end position="22"/>
    </location>
</feature>
<dbReference type="Pfam" id="PF07238">
    <property type="entry name" value="PilZ"/>
    <property type="match status" value="1"/>
</dbReference>
<accession>A0A4S1CAF2</accession>
<protein>
    <recommendedName>
        <fullName evidence="2">PilZ domain-containing protein</fullName>
    </recommendedName>
</protein>
<feature type="domain" description="PilZ" evidence="2">
    <location>
        <begin position="44"/>
        <end position="126"/>
    </location>
</feature>
<name>A0A4S1CAF2_9BACT</name>
<sequence length="134" mass="14734">MGVPGHEAGGSMVEERRDGVQAGRGERVDARIAIFEGPYQKTLVLNYSVNVGRGGLFVETAQIRPVDTLLTIKFKLSNRDAIIACQARVAWVREPGKKKEKLPSGMGLCFVGLSLADLHALRRFLERSSITPVW</sequence>
<evidence type="ECO:0000259" key="2">
    <source>
        <dbReference type="Pfam" id="PF07238"/>
    </source>
</evidence>
<proteinExistence type="predicted"/>
<evidence type="ECO:0000313" key="4">
    <source>
        <dbReference type="Proteomes" id="UP000306416"/>
    </source>
</evidence>
<dbReference type="GO" id="GO:0035438">
    <property type="term" value="F:cyclic-di-GMP binding"/>
    <property type="evidence" value="ECO:0007669"/>
    <property type="project" value="InterPro"/>
</dbReference>
<organism evidence="3 4">
    <name type="scientific">Geomonas terrae</name>
    <dbReference type="NCBI Taxonomy" id="2562681"/>
    <lineage>
        <taxon>Bacteria</taxon>
        <taxon>Pseudomonadati</taxon>
        <taxon>Thermodesulfobacteriota</taxon>
        <taxon>Desulfuromonadia</taxon>
        <taxon>Geobacterales</taxon>
        <taxon>Geobacteraceae</taxon>
        <taxon>Geomonas</taxon>
    </lineage>
</organism>
<feature type="compositionally biased region" description="Basic and acidic residues" evidence="1">
    <location>
        <begin position="13"/>
        <end position="22"/>
    </location>
</feature>
<dbReference type="RefSeq" id="WP_135872663.1">
    <property type="nucleotide sequence ID" value="NZ_SRSC01000005.1"/>
</dbReference>
<dbReference type="Gene3D" id="2.40.10.220">
    <property type="entry name" value="predicted glycosyltransferase like domains"/>
    <property type="match status" value="1"/>
</dbReference>
<dbReference type="SUPFAM" id="SSF141371">
    <property type="entry name" value="PilZ domain-like"/>
    <property type="match status" value="1"/>
</dbReference>
<dbReference type="Proteomes" id="UP000306416">
    <property type="component" value="Unassembled WGS sequence"/>
</dbReference>
<evidence type="ECO:0000256" key="1">
    <source>
        <dbReference type="SAM" id="MobiDB-lite"/>
    </source>
</evidence>
<dbReference type="EMBL" id="SRSC01000005">
    <property type="protein sequence ID" value="TGU70271.1"/>
    <property type="molecule type" value="Genomic_DNA"/>
</dbReference>
<comment type="caution">
    <text evidence="3">The sequence shown here is derived from an EMBL/GenBank/DDBJ whole genome shotgun (WGS) entry which is preliminary data.</text>
</comment>
<gene>
    <name evidence="3" type="ORF">E4633_18920</name>
</gene>
<evidence type="ECO:0000313" key="3">
    <source>
        <dbReference type="EMBL" id="TGU70271.1"/>
    </source>
</evidence>
<keyword evidence="4" id="KW-1185">Reference proteome</keyword>